<keyword evidence="2" id="KW-0812">Transmembrane</keyword>
<comment type="caution">
    <text evidence="3">The sequence shown here is derived from an EMBL/GenBank/DDBJ whole genome shotgun (WGS) entry which is preliminary data.</text>
</comment>
<reference evidence="3 4" key="1">
    <citation type="submission" date="2023-10" db="EMBL/GenBank/DDBJ databases">
        <title>Microbacterium xanthum sp. nov., isolated from seaweed.</title>
        <authorList>
            <person name="Lee S.D."/>
        </authorList>
    </citation>
    <scope>NUCLEOTIDE SEQUENCE [LARGE SCALE GENOMIC DNA]</scope>
    <source>
        <strain evidence="3 4">KCTC 19124</strain>
    </source>
</reference>
<dbReference type="InterPro" id="IPR001387">
    <property type="entry name" value="Cro/C1-type_HTH"/>
</dbReference>
<dbReference type="Proteomes" id="UP001291912">
    <property type="component" value="Unassembled WGS sequence"/>
</dbReference>
<dbReference type="RefSeq" id="WP_194423905.1">
    <property type="nucleotide sequence ID" value="NZ_BAAAPT010000001.1"/>
</dbReference>
<feature type="transmembrane region" description="Helical" evidence="2">
    <location>
        <begin position="183"/>
        <end position="208"/>
    </location>
</feature>
<feature type="transmembrane region" description="Helical" evidence="2">
    <location>
        <begin position="149"/>
        <end position="171"/>
    </location>
</feature>
<feature type="transmembrane region" description="Helical" evidence="2">
    <location>
        <begin position="214"/>
        <end position="232"/>
    </location>
</feature>
<proteinExistence type="predicted"/>
<evidence type="ECO:0000313" key="3">
    <source>
        <dbReference type="EMBL" id="MDZ8161264.1"/>
    </source>
</evidence>
<keyword evidence="4" id="KW-1185">Reference proteome</keyword>
<evidence type="ECO:0000313" key="4">
    <source>
        <dbReference type="Proteomes" id="UP001291912"/>
    </source>
</evidence>
<accession>A0ABU5N5A2</accession>
<evidence type="ECO:0000256" key="2">
    <source>
        <dbReference type="SAM" id="Phobius"/>
    </source>
</evidence>
<organism evidence="3 4">
    <name type="scientific">Microbacterium aquimaris</name>
    <dbReference type="NCBI Taxonomy" id="459816"/>
    <lineage>
        <taxon>Bacteria</taxon>
        <taxon>Bacillati</taxon>
        <taxon>Actinomycetota</taxon>
        <taxon>Actinomycetes</taxon>
        <taxon>Micrococcales</taxon>
        <taxon>Microbacteriaceae</taxon>
        <taxon>Microbacterium</taxon>
    </lineage>
</organism>
<keyword evidence="2" id="KW-1133">Transmembrane helix</keyword>
<dbReference type="Gene3D" id="1.10.1760.20">
    <property type="match status" value="1"/>
</dbReference>
<dbReference type="EMBL" id="JAWJYN010000001">
    <property type="protein sequence ID" value="MDZ8161264.1"/>
    <property type="molecule type" value="Genomic_DNA"/>
</dbReference>
<sequence length="343" mass="35930">MRPESSTPNQNSLDDLVSDLQRLRLESGDISYSQIAERVRSLREERGDPPAAAFVGRSTIYDAFRPGRRRMNPSLVADIAAVLGEDADAVDAWREACIRARYSAPTSPNRPPAEGGAPRGPSRPADEVPSSQPAPFAEKAYSTRDTVRAGLFVIVVGVIVNLTGSGLVIALPLPIYLDMIGTAITAMVVGPWAGVAVAVLTHGAFALVDGVPDSLWFTFVNATGALIWGYGARTFGLARSPLRMLFLTSVVALCCSVVAVALMIAVYGGFSLHGEAQRMAEGLVAGGYSPTAAMLTANLITSETDKLVSGFVALIAAPALARALPPFSDSASEVFGVPGVARS</sequence>
<gene>
    <name evidence="3" type="ORF">R2Q92_05395</name>
</gene>
<dbReference type="CDD" id="cd00093">
    <property type="entry name" value="HTH_XRE"/>
    <property type="match status" value="1"/>
</dbReference>
<evidence type="ECO:0000256" key="1">
    <source>
        <dbReference type="SAM" id="MobiDB-lite"/>
    </source>
</evidence>
<protein>
    <submittedName>
        <fullName evidence="3">Helix-turn-helix transcriptional regulator</fullName>
    </submittedName>
</protein>
<feature type="transmembrane region" description="Helical" evidence="2">
    <location>
        <begin position="244"/>
        <end position="270"/>
    </location>
</feature>
<keyword evidence="2" id="KW-0472">Membrane</keyword>
<name>A0ABU5N5A2_9MICO</name>
<feature type="region of interest" description="Disordered" evidence="1">
    <location>
        <begin position="103"/>
        <end position="139"/>
    </location>
</feature>
<feature type="compositionally biased region" description="Low complexity" evidence="1">
    <location>
        <begin position="112"/>
        <end position="123"/>
    </location>
</feature>